<dbReference type="PANTHER" id="PTHR31236:SF32">
    <property type="entry name" value="BURP DOMAIN PROTEIN USPL1-LIKE"/>
    <property type="match status" value="1"/>
</dbReference>
<name>A0A978USJ3_ZIZJJ</name>
<gene>
    <name evidence="2" type="ORF">FEM48_Zijuj09G0107200</name>
</gene>
<reference evidence="2" key="1">
    <citation type="journal article" date="2021" name="Front. Plant Sci.">
        <title>Chromosome-Scale Genome Assembly for Chinese Sour Jujube and Insights Into Its Genome Evolution and Domestication Signature.</title>
        <authorList>
            <person name="Shen L.-Y."/>
            <person name="Luo H."/>
            <person name="Wang X.-L."/>
            <person name="Wang X.-M."/>
            <person name="Qiu X.-J."/>
            <person name="Liu H."/>
            <person name="Zhou S.-S."/>
            <person name="Jia K.-H."/>
            <person name="Nie S."/>
            <person name="Bao Y.-T."/>
            <person name="Zhang R.-G."/>
            <person name="Yun Q.-Z."/>
            <person name="Chai Y.-H."/>
            <person name="Lu J.-Y."/>
            <person name="Li Y."/>
            <person name="Zhao S.-W."/>
            <person name="Mao J.-F."/>
            <person name="Jia S.-G."/>
            <person name="Mao Y.-M."/>
        </authorList>
    </citation>
    <scope>NUCLEOTIDE SEQUENCE</scope>
    <source>
        <strain evidence="2">AT0</strain>
        <tissue evidence="2">Leaf</tissue>
    </source>
</reference>
<dbReference type="PANTHER" id="PTHR31236">
    <property type="entry name" value="BURP DOMAIN PROTEIN USPL1-LIKE"/>
    <property type="match status" value="1"/>
</dbReference>
<organism evidence="2 3">
    <name type="scientific">Ziziphus jujuba var. spinosa</name>
    <dbReference type="NCBI Taxonomy" id="714518"/>
    <lineage>
        <taxon>Eukaryota</taxon>
        <taxon>Viridiplantae</taxon>
        <taxon>Streptophyta</taxon>
        <taxon>Embryophyta</taxon>
        <taxon>Tracheophyta</taxon>
        <taxon>Spermatophyta</taxon>
        <taxon>Magnoliopsida</taxon>
        <taxon>eudicotyledons</taxon>
        <taxon>Gunneridae</taxon>
        <taxon>Pentapetalae</taxon>
        <taxon>rosids</taxon>
        <taxon>fabids</taxon>
        <taxon>Rosales</taxon>
        <taxon>Rhamnaceae</taxon>
        <taxon>Paliureae</taxon>
        <taxon>Ziziphus</taxon>
    </lineage>
</organism>
<dbReference type="InterPro" id="IPR004873">
    <property type="entry name" value="BURP_dom"/>
</dbReference>
<proteinExistence type="predicted"/>
<dbReference type="OrthoDB" id="1909293at2759"/>
<sequence length="329" mass="37409">MERMSRISRTPNKVREMGLGLTSCALLLHLYLVMCAKGSESKQIRSEDNNIIIQLPGSNVNPHKKSDAIHFPQLGMVHKFDPQGHTDNHHHPSISHMDHKMDPSAMRFFTIEDMFVGKKMPLYFHRTDPSNSPHFLPRDEADSIPFSSKQLPDLLRRFAFYPDSSQAKSMERSLRQCEAEPMEGETNFCATSLESMLDYNRGVFGLNTPFRLVTTIYFSDTDVSFQNYTILEAPKQILATKMVACHSLPYPYAVFYCHSQKSENKVYKVLIGGDNGERMEAVAVCHMDTSQWSRDHASFRVLGIERGTSPVCHFFPADNLIWVPALASI</sequence>
<comment type="caution">
    <text evidence="2">The sequence shown here is derived from an EMBL/GenBank/DDBJ whole genome shotgun (WGS) entry which is preliminary data.</text>
</comment>
<dbReference type="AlphaFoldDB" id="A0A978USJ3"/>
<dbReference type="Proteomes" id="UP000813462">
    <property type="component" value="Unassembled WGS sequence"/>
</dbReference>
<evidence type="ECO:0000313" key="3">
    <source>
        <dbReference type="Proteomes" id="UP000813462"/>
    </source>
</evidence>
<accession>A0A978USJ3</accession>
<protein>
    <recommendedName>
        <fullName evidence="1">BURP domain-containing protein</fullName>
    </recommendedName>
</protein>
<dbReference type="InterPro" id="IPR044816">
    <property type="entry name" value="BURP"/>
</dbReference>
<dbReference type="EMBL" id="JAEACU010000009">
    <property type="protein sequence ID" value="KAH7517843.1"/>
    <property type="molecule type" value="Genomic_DNA"/>
</dbReference>
<feature type="domain" description="BURP" evidence="1">
    <location>
        <begin position="108"/>
        <end position="325"/>
    </location>
</feature>
<dbReference type="PROSITE" id="PS51277">
    <property type="entry name" value="BURP"/>
    <property type="match status" value="1"/>
</dbReference>
<dbReference type="SMART" id="SM01045">
    <property type="entry name" value="BURP"/>
    <property type="match status" value="1"/>
</dbReference>
<evidence type="ECO:0000259" key="1">
    <source>
        <dbReference type="PROSITE" id="PS51277"/>
    </source>
</evidence>
<evidence type="ECO:0000313" key="2">
    <source>
        <dbReference type="EMBL" id="KAH7517843.1"/>
    </source>
</evidence>
<dbReference type="Pfam" id="PF03181">
    <property type="entry name" value="BURP"/>
    <property type="match status" value="1"/>
</dbReference>